<dbReference type="PANTHER" id="PTHR34228">
    <property type="entry name" value="PROTEIN CBG09474-RELATED"/>
    <property type="match status" value="1"/>
</dbReference>
<comment type="caution">
    <text evidence="5">The sequence shown here is derived from an EMBL/GenBank/DDBJ whole genome shotgun (WGS) entry which is preliminary data.</text>
</comment>
<evidence type="ECO:0000256" key="1">
    <source>
        <dbReference type="ARBA" id="ARBA00004613"/>
    </source>
</evidence>
<evidence type="ECO:0000256" key="2">
    <source>
        <dbReference type="ARBA" id="ARBA00022525"/>
    </source>
</evidence>
<accession>A0AA39HNC1</accession>
<dbReference type="SUPFAM" id="SSF48619">
    <property type="entry name" value="Phospholipase A2, PLA2"/>
    <property type="match status" value="2"/>
</dbReference>
<organism evidence="5 6">
    <name type="scientific">Steinernema hermaphroditum</name>
    <dbReference type="NCBI Taxonomy" id="289476"/>
    <lineage>
        <taxon>Eukaryota</taxon>
        <taxon>Metazoa</taxon>
        <taxon>Ecdysozoa</taxon>
        <taxon>Nematoda</taxon>
        <taxon>Chromadorea</taxon>
        <taxon>Rhabditida</taxon>
        <taxon>Tylenchina</taxon>
        <taxon>Panagrolaimomorpha</taxon>
        <taxon>Strongyloidoidea</taxon>
        <taxon>Steinernematidae</taxon>
        <taxon>Steinernema</taxon>
    </lineage>
</organism>
<dbReference type="Proteomes" id="UP001175271">
    <property type="component" value="Unassembled WGS sequence"/>
</dbReference>
<dbReference type="PROSITE" id="PS00118">
    <property type="entry name" value="PA2_HIS"/>
    <property type="match status" value="2"/>
</dbReference>
<dbReference type="GO" id="GO:0050482">
    <property type="term" value="P:arachidonate secretion"/>
    <property type="evidence" value="ECO:0007669"/>
    <property type="project" value="InterPro"/>
</dbReference>
<keyword evidence="3" id="KW-0472">Membrane</keyword>
<dbReference type="EMBL" id="JAUCMV010000003">
    <property type="protein sequence ID" value="KAK0408479.1"/>
    <property type="molecule type" value="Genomic_DNA"/>
</dbReference>
<dbReference type="InterPro" id="IPR036444">
    <property type="entry name" value="PLipase_A2_dom_sf"/>
</dbReference>
<dbReference type="AlphaFoldDB" id="A0AA39HNC1"/>
<evidence type="ECO:0000256" key="4">
    <source>
        <dbReference type="SAM" id="SignalP"/>
    </source>
</evidence>
<dbReference type="InterPro" id="IPR053322">
    <property type="entry name" value="PLA2-like"/>
</dbReference>
<sequence>MEIAILFAISAAALLTTSVQSVSVSEFTCGVDKLTTFAAYKMVSRTCRAAQLHPVNECCRAHDRCYDQQMGQGYCDKTFCDCLNSQPSAGIKCKATRIGMCQAVKAFGHHAYKNAVVLLIMRVGRVILYLFSLVAFQITVFAILSAAVLLTASAQFVSFPEFKCGTNKITTAIAYRTAKATCPTQLEEINECCRDHDECYDDQFGRKFCDSTFCGCLQNTMTSYDEKCDPTLKNMCMAVKLFGEAAYKRATVRRKRAAGNKSADLDRTYG</sequence>
<name>A0AA39HNC1_9BILA</name>
<feature type="transmembrane region" description="Helical" evidence="3">
    <location>
        <begin position="126"/>
        <end position="150"/>
    </location>
</feature>
<dbReference type="GO" id="GO:0006644">
    <property type="term" value="P:phospholipid metabolic process"/>
    <property type="evidence" value="ECO:0007669"/>
    <property type="project" value="InterPro"/>
</dbReference>
<keyword evidence="3" id="KW-0812">Transmembrane</keyword>
<evidence type="ECO:0008006" key="7">
    <source>
        <dbReference type="Google" id="ProtNLM"/>
    </source>
</evidence>
<dbReference type="GO" id="GO:0004623">
    <property type="term" value="F:phospholipase A2 activity"/>
    <property type="evidence" value="ECO:0007669"/>
    <property type="project" value="InterPro"/>
</dbReference>
<keyword evidence="4" id="KW-0732">Signal</keyword>
<feature type="chain" id="PRO_5041318895" description="Phospholipase A2" evidence="4">
    <location>
        <begin position="22"/>
        <end position="270"/>
    </location>
</feature>
<reference evidence="5" key="1">
    <citation type="submission" date="2023-06" db="EMBL/GenBank/DDBJ databases">
        <title>Genomic analysis of the entomopathogenic nematode Steinernema hermaphroditum.</title>
        <authorList>
            <person name="Schwarz E.M."/>
            <person name="Heppert J.K."/>
            <person name="Baniya A."/>
            <person name="Schwartz H.T."/>
            <person name="Tan C.-H."/>
            <person name="Antoshechkin I."/>
            <person name="Sternberg P.W."/>
            <person name="Goodrich-Blair H."/>
            <person name="Dillman A.R."/>
        </authorList>
    </citation>
    <scope>NUCLEOTIDE SEQUENCE</scope>
    <source>
        <strain evidence="5">PS9179</strain>
        <tissue evidence="5">Whole animal</tissue>
    </source>
</reference>
<proteinExistence type="predicted"/>
<protein>
    <recommendedName>
        <fullName evidence="7">Phospholipase A2</fullName>
    </recommendedName>
</protein>
<keyword evidence="3" id="KW-1133">Transmembrane helix</keyword>
<evidence type="ECO:0000313" key="5">
    <source>
        <dbReference type="EMBL" id="KAK0408479.1"/>
    </source>
</evidence>
<evidence type="ECO:0000313" key="6">
    <source>
        <dbReference type="Proteomes" id="UP001175271"/>
    </source>
</evidence>
<keyword evidence="2" id="KW-0964">Secreted</keyword>
<gene>
    <name evidence="5" type="ORF">QR680_003984</name>
</gene>
<dbReference type="GO" id="GO:0005576">
    <property type="term" value="C:extracellular region"/>
    <property type="evidence" value="ECO:0007669"/>
    <property type="project" value="UniProtKB-SubCell"/>
</dbReference>
<keyword evidence="6" id="KW-1185">Reference proteome</keyword>
<comment type="subcellular location">
    <subcellularLocation>
        <location evidence="1">Secreted</location>
    </subcellularLocation>
</comment>
<evidence type="ECO:0000256" key="3">
    <source>
        <dbReference type="SAM" id="Phobius"/>
    </source>
</evidence>
<dbReference type="InterPro" id="IPR033113">
    <property type="entry name" value="PLA2_histidine"/>
</dbReference>
<feature type="signal peptide" evidence="4">
    <location>
        <begin position="1"/>
        <end position="21"/>
    </location>
</feature>